<protein>
    <submittedName>
        <fullName evidence="2">Uncharacterized protein</fullName>
    </submittedName>
</protein>
<reference evidence="2" key="4">
    <citation type="submission" date="2025-09" db="UniProtKB">
        <authorList>
            <consortium name="Ensembl"/>
        </authorList>
    </citation>
    <scope>IDENTIFICATION</scope>
</reference>
<dbReference type="Proteomes" id="UP000008144">
    <property type="component" value="Chromosome 4"/>
</dbReference>
<dbReference type="EMBL" id="EAAA01001868">
    <property type="status" value="NOT_ANNOTATED_CDS"/>
    <property type="molecule type" value="Genomic_DNA"/>
</dbReference>
<proteinExistence type="predicted"/>
<dbReference type="AlphaFoldDB" id="F6UBY9"/>
<reference evidence="2" key="2">
    <citation type="journal article" date="2008" name="Genome Biol.">
        <title>Improved genome assembly and evidence-based global gene model set for the chordate Ciona intestinalis: new insight into intron and operon populations.</title>
        <authorList>
            <person name="Satou Y."/>
            <person name="Mineta K."/>
            <person name="Ogasawara M."/>
            <person name="Sasakura Y."/>
            <person name="Shoguchi E."/>
            <person name="Ueno K."/>
            <person name="Yamada L."/>
            <person name="Matsumoto J."/>
            <person name="Wasserscheid J."/>
            <person name="Dewar K."/>
            <person name="Wiley G.B."/>
            <person name="Macmil S.L."/>
            <person name="Roe B.A."/>
            <person name="Zeller R.W."/>
            <person name="Hastings K.E."/>
            <person name="Lemaire P."/>
            <person name="Lindquist E."/>
            <person name="Endo T."/>
            <person name="Hotta K."/>
            <person name="Inaba K."/>
        </authorList>
    </citation>
    <scope>NUCLEOTIDE SEQUENCE [LARGE SCALE GENOMIC DNA]</scope>
    <source>
        <strain evidence="2">wild type</strain>
    </source>
</reference>
<feature type="region of interest" description="Disordered" evidence="1">
    <location>
        <begin position="87"/>
        <end position="136"/>
    </location>
</feature>
<accession>F6UBY9</accession>
<dbReference type="HOGENOM" id="CLU_1345864_0_0_1"/>
<reference evidence="2" key="3">
    <citation type="submission" date="2025-08" db="UniProtKB">
        <authorList>
            <consortium name="Ensembl"/>
        </authorList>
    </citation>
    <scope>IDENTIFICATION</scope>
</reference>
<organism evidence="2 3">
    <name type="scientific">Ciona intestinalis</name>
    <name type="common">Transparent sea squirt</name>
    <name type="synonym">Ascidia intestinalis</name>
    <dbReference type="NCBI Taxonomy" id="7719"/>
    <lineage>
        <taxon>Eukaryota</taxon>
        <taxon>Metazoa</taxon>
        <taxon>Chordata</taxon>
        <taxon>Tunicata</taxon>
        <taxon>Ascidiacea</taxon>
        <taxon>Phlebobranchia</taxon>
        <taxon>Cionidae</taxon>
        <taxon>Ciona</taxon>
    </lineage>
</organism>
<dbReference type="Ensembl" id="ENSCINT00000025210.1">
    <property type="protein sequence ID" value="ENSCINP00000024964.1"/>
    <property type="gene ID" value="ENSCING00000013645.1"/>
</dbReference>
<keyword evidence="3" id="KW-1185">Reference proteome</keyword>
<reference evidence="3" key="1">
    <citation type="journal article" date="2002" name="Science">
        <title>The draft genome of Ciona intestinalis: insights into chordate and vertebrate origins.</title>
        <authorList>
            <person name="Dehal P."/>
            <person name="Satou Y."/>
            <person name="Campbell R.K."/>
            <person name="Chapman J."/>
            <person name="Degnan B."/>
            <person name="De Tomaso A."/>
            <person name="Davidson B."/>
            <person name="Di Gregorio A."/>
            <person name="Gelpke M."/>
            <person name="Goodstein D.M."/>
            <person name="Harafuji N."/>
            <person name="Hastings K.E."/>
            <person name="Ho I."/>
            <person name="Hotta K."/>
            <person name="Huang W."/>
            <person name="Kawashima T."/>
            <person name="Lemaire P."/>
            <person name="Martinez D."/>
            <person name="Meinertzhagen I.A."/>
            <person name="Necula S."/>
            <person name="Nonaka M."/>
            <person name="Putnam N."/>
            <person name="Rash S."/>
            <person name="Saiga H."/>
            <person name="Satake M."/>
            <person name="Terry A."/>
            <person name="Yamada L."/>
            <person name="Wang H.G."/>
            <person name="Awazu S."/>
            <person name="Azumi K."/>
            <person name="Boore J."/>
            <person name="Branno M."/>
            <person name="Chin-Bow S."/>
            <person name="DeSantis R."/>
            <person name="Doyle S."/>
            <person name="Francino P."/>
            <person name="Keys D.N."/>
            <person name="Haga S."/>
            <person name="Hayashi H."/>
            <person name="Hino K."/>
            <person name="Imai K.S."/>
            <person name="Inaba K."/>
            <person name="Kano S."/>
            <person name="Kobayashi K."/>
            <person name="Kobayashi M."/>
            <person name="Lee B.I."/>
            <person name="Makabe K.W."/>
            <person name="Manohar C."/>
            <person name="Matassi G."/>
            <person name="Medina M."/>
            <person name="Mochizuki Y."/>
            <person name="Mount S."/>
            <person name="Morishita T."/>
            <person name="Miura S."/>
            <person name="Nakayama A."/>
            <person name="Nishizaka S."/>
            <person name="Nomoto H."/>
            <person name="Ohta F."/>
            <person name="Oishi K."/>
            <person name="Rigoutsos I."/>
            <person name="Sano M."/>
            <person name="Sasaki A."/>
            <person name="Sasakura Y."/>
            <person name="Shoguchi E."/>
            <person name="Shin-i T."/>
            <person name="Spagnuolo A."/>
            <person name="Stainier D."/>
            <person name="Suzuki M.M."/>
            <person name="Tassy O."/>
            <person name="Takatori N."/>
            <person name="Tokuoka M."/>
            <person name="Yagi K."/>
            <person name="Yoshizaki F."/>
            <person name="Wada S."/>
            <person name="Zhang C."/>
            <person name="Hyatt P.D."/>
            <person name="Larimer F."/>
            <person name="Detter C."/>
            <person name="Doggett N."/>
            <person name="Glavina T."/>
            <person name="Hawkins T."/>
            <person name="Richardson P."/>
            <person name="Lucas S."/>
            <person name="Kohara Y."/>
            <person name="Levine M."/>
            <person name="Satoh N."/>
            <person name="Rokhsar D.S."/>
        </authorList>
    </citation>
    <scope>NUCLEOTIDE SEQUENCE [LARGE SCALE GENOMIC DNA]</scope>
</reference>
<feature type="compositionally biased region" description="Low complexity" evidence="1">
    <location>
        <begin position="107"/>
        <end position="121"/>
    </location>
</feature>
<evidence type="ECO:0000256" key="1">
    <source>
        <dbReference type="SAM" id="MobiDB-lite"/>
    </source>
</evidence>
<name>F6UBY9_CIOIN</name>
<evidence type="ECO:0000313" key="2">
    <source>
        <dbReference type="Ensembl" id="ENSCINP00000024964.1"/>
    </source>
</evidence>
<feature type="compositionally biased region" description="Polar residues" evidence="1">
    <location>
        <begin position="149"/>
        <end position="179"/>
    </location>
</feature>
<sequence length="204" mass="22709">MKNMSNSELDARHFQQYEQQESWYNPMKSLGSLQITNQATLTYNQNGVFVQNMPNGPDQPDMQHRVQPGVVDHYYYPDSDLETIMEESSVLDSEDESVDRSIRAFPTSSTSTNASDSDNTTRGSGSECPSPVIGLPGKPSNFFKPVDSVNQCQPSSNSLISPNVINLNTSPRNQQQPQESYYIPQPKPEPPSIGAQKIIYAKCL</sequence>
<evidence type="ECO:0000313" key="3">
    <source>
        <dbReference type="Proteomes" id="UP000008144"/>
    </source>
</evidence>
<feature type="region of interest" description="Disordered" evidence="1">
    <location>
        <begin position="149"/>
        <end position="191"/>
    </location>
</feature>
<dbReference type="InParanoid" id="F6UBY9"/>